<name>A0A2T0TJL7_9PSEU</name>
<accession>A0A2T0TJL7</accession>
<keyword evidence="10" id="KW-1133">Transmembrane helix</keyword>
<evidence type="ECO:0000256" key="10">
    <source>
        <dbReference type="SAM" id="Phobius"/>
    </source>
</evidence>
<dbReference type="FunFam" id="3.30.200.20:FF:000035">
    <property type="entry name" value="Serine/threonine protein kinase Stk1"/>
    <property type="match status" value="1"/>
</dbReference>
<keyword evidence="4" id="KW-0547">Nucleotide-binding</keyword>
<feature type="domain" description="Protein kinase" evidence="11">
    <location>
        <begin position="12"/>
        <end position="281"/>
    </location>
</feature>
<dbReference type="GO" id="GO:0045717">
    <property type="term" value="P:negative regulation of fatty acid biosynthetic process"/>
    <property type="evidence" value="ECO:0007669"/>
    <property type="project" value="UniProtKB-ARBA"/>
</dbReference>
<evidence type="ECO:0000313" key="13">
    <source>
        <dbReference type="Proteomes" id="UP000239494"/>
    </source>
</evidence>
<evidence type="ECO:0000256" key="2">
    <source>
        <dbReference type="ARBA" id="ARBA00022527"/>
    </source>
</evidence>
<evidence type="ECO:0000256" key="5">
    <source>
        <dbReference type="ARBA" id="ARBA00022777"/>
    </source>
</evidence>
<reference evidence="12 13" key="1">
    <citation type="submission" date="2018-03" db="EMBL/GenBank/DDBJ databases">
        <title>Genomic Encyclopedia of Archaeal and Bacterial Type Strains, Phase II (KMG-II): from individual species to whole genera.</title>
        <authorList>
            <person name="Goeker M."/>
        </authorList>
    </citation>
    <scope>NUCLEOTIDE SEQUENCE [LARGE SCALE GENOMIC DNA]</scope>
    <source>
        <strain evidence="12 13">DSM 44720</strain>
    </source>
</reference>
<keyword evidence="2" id="KW-0723">Serine/threonine-protein kinase</keyword>
<dbReference type="Proteomes" id="UP000239494">
    <property type="component" value="Unassembled WGS sequence"/>
</dbReference>
<comment type="caution">
    <text evidence="12">The sequence shown here is derived from an EMBL/GenBank/DDBJ whole genome shotgun (WGS) entry which is preliminary data.</text>
</comment>
<feature type="region of interest" description="Disordered" evidence="9">
    <location>
        <begin position="390"/>
        <end position="425"/>
    </location>
</feature>
<feature type="transmembrane region" description="Helical" evidence="10">
    <location>
        <begin position="362"/>
        <end position="383"/>
    </location>
</feature>
<dbReference type="Gene3D" id="1.10.510.10">
    <property type="entry name" value="Transferase(Phosphotransferase) domain 1"/>
    <property type="match status" value="1"/>
</dbReference>
<dbReference type="OrthoDB" id="9762169at2"/>
<evidence type="ECO:0000256" key="8">
    <source>
        <dbReference type="ARBA" id="ARBA00048679"/>
    </source>
</evidence>
<evidence type="ECO:0000256" key="4">
    <source>
        <dbReference type="ARBA" id="ARBA00022741"/>
    </source>
</evidence>
<keyword evidence="6" id="KW-0067">ATP-binding</keyword>
<dbReference type="PANTHER" id="PTHR43289">
    <property type="entry name" value="MITOGEN-ACTIVATED PROTEIN KINASE KINASE KINASE 20-RELATED"/>
    <property type="match status" value="1"/>
</dbReference>
<comment type="catalytic activity">
    <reaction evidence="8">
        <text>L-seryl-[protein] + ATP = O-phospho-L-seryl-[protein] + ADP + H(+)</text>
        <dbReference type="Rhea" id="RHEA:17989"/>
        <dbReference type="Rhea" id="RHEA-COMP:9863"/>
        <dbReference type="Rhea" id="RHEA-COMP:11604"/>
        <dbReference type="ChEBI" id="CHEBI:15378"/>
        <dbReference type="ChEBI" id="CHEBI:29999"/>
        <dbReference type="ChEBI" id="CHEBI:30616"/>
        <dbReference type="ChEBI" id="CHEBI:83421"/>
        <dbReference type="ChEBI" id="CHEBI:456216"/>
        <dbReference type="EC" id="2.7.11.1"/>
    </reaction>
</comment>
<evidence type="ECO:0000259" key="11">
    <source>
        <dbReference type="PROSITE" id="PS50011"/>
    </source>
</evidence>
<dbReference type="EC" id="2.7.11.1" evidence="1"/>
<dbReference type="SMART" id="SM00220">
    <property type="entry name" value="S_TKc"/>
    <property type="match status" value="1"/>
</dbReference>
<dbReference type="FunFam" id="1.10.510.10:FF:000021">
    <property type="entry name" value="Serine/threonine protein kinase"/>
    <property type="match status" value="1"/>
</dbReference>
<proteinExistence type="predicted"/>
<protein>
    <recommendedName>
        <fullName evidence="1">non-specific serine/threonine protein kinase</fullName>
        <ecNumber evidence="1">2.7.11.1</ecNumber>
    </recommendedName>
</protein>
<dbReference type="GO" id="GO:0004674">
    <property type="term" value="F:protein serine/threonine kinase activity"/>
    <property type="evidence" value="ECO:0007669"/>
    <property type="project" value="UniProtKB-KW"/>
</dbReference>
<evidence type="ECO:0000256" key="7">
    <source>
        <dbReference type="ARBA" id="ARBA00047899"/>
    </source>
</evidence>
<feature type="compositionally biased region" description="Low complexity" evidence="9">
    <location>
        <begin position="390"/>
        <end position="403"/>
    </location>
</feature>
<dbReference type="SUPFAM" id="SSF56112">
    <property type="entry name" value="Protein kinase-like (PK-like)"/>
    <property type="match status" value="1"/>
</dbReference>
<sequence length="495" mass="52348">MLITGQLLAERYRLSRRIAVGGMGEVWEAEDTRLDRNVAVKVLKADLSGDAEFLTRFRIEARTTASLNHPGIAAVHDYGETASMPDGPEDTAYLVMELVEGEPLAAIIARGRLTVDRTLDVLQQAGTALQAAHERGLVHRDVKPGNILVTPTGKVKITDFGIAKAADAAPVTRNGMVMGTAHYIAPEQALGHDAEPASDVYALAVCGYECLTGHRPFRSENAVTVAMMHIRDIAPPLPPDVPTGPRALIEATLVKDPRQRYRNGGEFAAAVGAIRAGQPLPAPSGLNLATGPVMTHPGLQMAHPTSHPTSHPISHPASQPGFPPVQQQGMPSGQHPLPINSPHTGNFRPLPLPPRPQGKTKAVLWVMVGILVVALIVLGVFVLREALRSTGTTGSSSSPETSGARPAQNPGDDAQPSASGQLGPNKPVVRIVKSDFLDLPVNEATEKLAGYGLLPESQTNSGEQPREQNRCLVSDVAPSGDVAIGSRVRVTCVPT</sequence>
<dbReference type="PANTHER" id="PTHR43289:SF6">
    <property type="entry name" value="SERINE_THREONINE-PROTEIN KINASE NEKL-3"/>
    <property type="match status" value="1"/>
</dbReference>
<dbReference type="PROSITE" id="PS00108">
    <property type="entry name" value="PROTEIN_KINASE_ST"/>
    <property type="match status" value="1"/>
</dbReference>
<gene>
    <name evidence="12" type="ORF">CLV43_101176</name>
</gene>
<dbReference type="Pfam" id="PF00069">
    <property type="entry name" value="Pkinase"/>
    <property type="match status" value="1"/>
</dbReference>
<dbReference type="GO" id="GO:0005524">
    <property type="term" value="F:ATP binding"/>
    <property type="evidence" value="ECO:0007669"/>
    <property type="project" value="UniProtKB-KW"/>
</dbReference>
<dbReference type="CDD" id="cd14014">
    <property type="entry name" value="STKc_PknB_like"/>
    <property type="match status" value="1"/>
</dbReference>
<keyword evidence="5 12" id="KW-0418">Kinase</keyword>
<evidence type="ECO:0000256" key="6">
    <source>
        <dbReference type="ARBA" id="ARBA00022840"/>
    </source>
</evidence>
<keyword evidence="10" id="KW-0812">Transmembrane</keyword>
<organism evidence="12 13">
    <name type="scientific">Umezawaea tangerina</name>
    <dbReference type="NCBI Taxonomy" id="84725"/>
    <lineage>
        <taxon>Bacteria</taxon>
        <taxon>Bacillati</taxon>
        <taxon>Actinomycetota</taxon>
        <taxon>Actinomycetes</taxon>
        <taxon>Pseudonocardiales</taxon>
        <taxon>Pseudonocardiaceae</taxon>
        <taxon>Umezawaea</taxon>
    </lineage>
</organism>
<keyword evidence="13" id="KW-1185">Reference proteome</keyword>
<dbReference type="EMBL" id="PVTF01000001">
    <property type="protein sequence ID" value="PRY45914.1"/>
    <property type="molecule type" value="Genomic_DNA"/>
</dbReference>
<dbReference type="Gene3D" id="3.30.200.20">
    <property type="entry name" value="Phosphorylase Kinase, domain 1"/>
    <property type="match status" value="1"/>
</dbReference>
<keyword evidence="10" id="KW-0472">Membrane</keyword>
<keyword evidence="3" id="KW-0808">Transferase</keyword>
<feature type="region of interest" description="Disordered" evidence="9">
    <location>
        <begin position="299"/>
        <end position="354"/>
    </location>
</feature>
<dbReference type="InterPro" id="IPR000719">
    <property type="entry name" value="Prot_kinase_dom"/>
</dbReference>
<evidence type="ECO:0000256" key="3">
    <source>
        <dbReference type="ARBA" id="ARBA00022679"/>
    </source>
</evidence>
<dbReference type="InterPro" id="IPR008271">
    <property type="entry name" value="Ser/Thr_kinase_AS"/>
</dbReference>
<dbReference type="PROSITE" id="PS50011">
    <property type="entry name" value="PROTEIN_KINASE_DOM"/>
    <property type="match status" value="1"/>
</dbReference>
<evidence type="ECO:0000256" key="9">
    <source>
        <dbReference type="SAM" id="MobiDB-lite"/>
    </source>
</evidence>
<comment type="catalytic activity">
    <reaction evidence="7">
        <text>L-threonyl-[protein] + ATP = O-phospho-L-threonyl-[protein] + ADP + H(+)</text>
        <dbReference type="Rhea" id="RHEA:46608"/>
        <dbReference type="Rhea" id="RHEA-COMP:11060"/>
        <dbReference type="Rhea" id="RHEA-COMP:11605"/>
        <dbReference type="ChEBI" id="CHEBI:15378"/>
        <dbReference type="ChEBI" id="CHEBI:30013"/>
        <dbReference type="ChEBI" id="CHEBI:30616"/>
        <dbReference type="ChEBI" id="CHEBI:61977"/>
        <dbReference type="ChEBI" id="CHEBI:456216"/>
        <dbReference type="EC" id="2.7.11.1"/>
    </reaction>
</comment>
<dbReference type="RefSeq" id="WP_106185017.1">
    <property type="nucleotide sequence ID" value="NZ_PVTF01000001.1"/>
</dbReference>
<evidence type="ECO:0000313" key="12">
    <source>
        <dbReference type="EMBL" id="PRY45914.1"/>
    </source>
</evidence>
<dbReference type="AlphaFoldDB" id="A0A2T0TJL7"/>
<dbReference type="InterPro" id="IPR011009">
    <property type="entry name" value="Kinase-like_dom_sf"/>
</dbReference>
<evidence type="ECO:0000256" key="1">
    <source>
        <dbReference type="ARBA" id="ARBA00012513"/>
    </source>
</evidence>